<sequence>MVQVHCGEGVAIHIGPEPCVSAREGRGEASAGEHTGQPLSREIGKSWTPTPLIRRKATRRGAPARAPRRSGAVGDPGMCGRSLRGNREISGLAGGFGRPVRIGKARSRSR</sequence>
<evidence type="ECO:0000256" key="1">
    <source>
        <dbReference type="SAM" id="MobiDB-lite"/>
    </source>
</evidence>
<reference evidence="2 3" key="1">
    <citation type="submission" date="2018-12" db="EMBL/GenBank/DDBJ databases">
        <authorList>
            <person name="Grouzdev D.S."/>
            <person name="Krutkina M.S."/>
        </authorList>
    </citation>
    <scope>NUCLEOTIDE SEQUENCE [LARGE SCALE GENOMIC DNA]</scope>
    <source>
        <strain evidence="2 3">RmlP026</strain>
    </source>
</reference>
<feature type="compositionally biased region" description="Basic residues" evidence="1">
    <location>
        <begin position="101"/>
        <end position="110"/>
    </location>
</feature>
<accession>A0A4Q2U2P9</accession>
<comment type="caution">
    <text evidence="2">The sequence shown here is derived from an EMBL/GenBank/DDBJ whole genome shotgun (WGS) entry which is preliminary data.</text>
</comment>
<evidence type="ECO:0000313" key="3">
    <source>
        <dbReference type="Proteomes" id="UP000290759"/>
    </source>
</evidence>
<dbReference type="EMBL" id="QYBB01000034">
    <property type="protein sequence ID" value="RYC29998.1"/>
    <property type="molecule type" value="Genomic_DNA"/>
</dbReference>
<evidence type="ECO:0000313" key="2">
    <source>
        <dbReference type="EMBL" id="RYC29998.1"/>
    </source>
</evidence>
<keyword evidence="3" id="KW-1185">Reference proteome</keyword>
<dbReference type="Proteomes" id="UP000290759">
    <property type="component" value="Unassembled WGS sequence"/>
</dbReference>
<reference evidence="2 3" key="2">
    <citation type="submission" date="2019-02" db="EMBL/GenBank/DDBJ databases">
        <title>'Lichenibacterium ramalinii' gen. nov. sp. nov., 'Lichenibacterium minor' gen. nov. sp. nov.</title>
        <authorList>
            <person name="Pankratov T."/>
        </authorList>
    </citation>
    <scope>NUCLEOTIDE SEQUENCE [LARGE SCALE GENOMIC DNA]</scope>
    <source>
        <strain evidence="2 3">RmlP026</strain>
    </source>
</reference>
<gene>
    <name evidence="2" type="ORF">D3273_20910</name>
</gene>
<feature type="compositionally biased region" description="Low complexity" evidence="1">
    <location>
        <begin position="60"/>
        <end position="72"/>
    </location>
</feature>
<organism evidence="2 3">
    <name type="scientific">Lichenibacterium minor</name>
    <dbReference type="NCBI Taxonomy" id="2316528"/>
    <lineage>
        <taxon>Bacteria</taxon>
        <taxon>Pseudomonadati</taxon>
        <taxon>Pseudomonadota</taxon>
        <taxon>Alphaproteobacteria</taxon>
        <taxon>Hyphomicrobiales</taxon>
        <taxon>Lichenihabitantaceae</taxon>
        <taxon>Lichenibacterium</taxon>
    </lineage>
</organism>
<dbReference type="AlphaFoldDB" id="A0A4Q2U2P9"/>
<feature type="region of interest" description="Disordered" evidence="1">
    <location>
        <begin position="17"/>
        <end position="110"/>
    </location>
</feature>
<protein>
    <submittedName>
        <fullName evidence="2">Uncharacterized protein</fullName>
    </submittedName>
</protein>
<name>A0A4Q2U2P9_9HYPH</name>
<dbReference type="OrthoDB" id="8235061at2"/>
<proteinExistence type="predicted"/>